<dbReference type="AlphaFoldDB" id="A0A7J0DW56"/>
<feature type="transmembrane region" description="Helical" evidence="1">
    <location>
        <begin position="62"/>
        <end position="89"/>
    </location>
</feature>
<sequence>MCFDLMMLVDDVLAHSPWNGIHLANFVMPFFLFAAGISLALYKKVPDRVDATQKALLRVVKLFFLGVLLQVCDNLICYACALSVVYLGFSYGLFVPDWQLEVSRSTSVLPPMNNSSVYMVRLCFILNFSYNN</sequence>
<proteinExistence type="predicted"/>
<name>A0A7J0DW56_9ERIC</name>
<feature type="transmembrane region" description="Helical" evidence="1">
    <location>
        <begin position="20"/>
        <end position="42"/>
    </location>
</feature>
<evidence type="ECO:0008006" key="4">
    <source>
        <dbReference type="Google" id="ProtNLM"/>
    </source>
</evidence>
<dbReference type="EMBL" id="BJWL01000404">
    <property type="protein sequence ID" value="GFS42748.1"/>
    <property type="molecule type" value="Genomic_DNA"/>
</dbReference>
<evidence type="ECO:0000313" key="2">
    <source>
        <dbReference type="EMBL" id="GFS42748.1"/>
    </source>
</evidence>
<dbReference type="PANTHER" id="PTHR31061">
    <property type="entry name" value="LD22376P"/>
    <property type="match status" value="1"/>
</dbReference>
<gene>
    <name evidence="2" type="ORF">Acr_00g0081440</name>
</gene>
<keyword evidence="1" id="KW-1133">Transmembrane helix</keyword>
<keyword evidence="1" id="KW-0472">Membrane</keyword>
<dbReference type="PANTHER" id="PTHR31061:SF28">
    <property type="entry name" value="HEPARAN-ALPHA-GLUCOSAMINIDE N-ACETYLTRANSFERASE-LIKE"/>
    <property type="match status" value="1"/>
</dbReference>
<comment type="caution">
    <text evidence="2">The sequence shown here is derived from an EMBL/GenBank/DDBJ whole genome shotgun (WGS) entry which is preliminary data.</text>
</comment>
<keyword evidence="1" id="KW-0812">Transmembrane</keyword>
<accession>A0A7J0DW56</accession>
<organism evidence="2 3">
    <name type="scientific">Actinidia rufa</name>
    <dbReference type="NCBI Taxonomy" id="165716"/>
    <lineage>
        <taxon>Eukaryota</taxon>
        <taxon>Viridiplantae</taxon>
        <taxon>Streptophyta</taxon>
        <taxon>Embryophyta</taxon>
        <taxon>Tracheophyta</taxon>
        <taxon>Spermatophyta</taxon>
        <taxon>Magnoliopsida</taxon>
        <taxon>eudicotyledons</taxon>
        <taxon>Gunneridae</taxon>
        <taxon>Pentapetalae</taxon>
        <taxon>asterids</taxon>
        <taxon>Ericales</taxon>
        <taxon>Actinidiaceae</taxon>
        <taxon>Actinidia</taxon>
    </lineage>
</organism>
<dbReference type="OrthoDB" id="2149840at2759"/>
<dbReference type="Proteomes" id="UP000585474">
    <property type="component" value="Unassembled WGS sequence"/>
</dbReference>
<keyword evidence="3" id="KW-1185">Reference proteome</keyword>
<evidence type="ECO:0000256" key="1">
    <source>
        <dbReference type="SAM" id="Phobius"/>
    </source>
</evidence>
<reference evidence="3" key="1">
    <citation type="submission" date="2019-07" db="EMBL/GenBank/DDBJ databases">
        <title>De Novo Assembly of kiwifruit Actinidia rufa.</title>
        <authorList>
            <person name="Sugita-Konishi S."/>
            <person name="Sato K."/>
            <person name="Mori E."/>
            <person name="Abe Y."/>
            <person name="Kisaki G."/>
            <person name="Hamano K."/>
            <person name="Suezawa K."/>
            <person name="Otani M."/>
            <person name="Fukuda T."/>
            <person name="Manabe T."/>
            <person name="Gomi K."/>
            <person name="Tabuchi M."/>
            <person name="Akimitsu K."/>
            <person name="Kataoka I."/>
        </authorList>
    </citation>
    <scope>NUCLEOTIDE SEQUENCE [LARGE SCALE GENOMIC DNA]</scope>
    <source>
        <strain evidence="3">cv. Fuchu</strain>
    </source>
</reference>
<protein>
    <recommendedName>
        <fullName evidence="4">Heparan-alpha-glucosaminide N-acetyltransferase-like protein</fullName>
    </recommendedName>
</protein>
<evidence type="ECO:0000313" key="3">
    <source>
        <dbReference type="Proteomes" id="UP000585474"/>
    </source>
</evidence>